<keyword evidence="2" id="KW-0645">Protease</keyword>
<feature type="region of interest" description="Disordered" evidence="3">
    <location>
        <begin position="1"/>
        <end position="55"/>
    </location>
</feature>
<protein>
    <submittedName>
        <fullName evidence="6">Insulinase family protein</fullName>
    </submittedName>
</protein>
<evidence type="ECO:0000313" key="6">
    <source>
        <dbReference type="EMBL" id="TPW28301.1"/>
    </source>
</evidence>
<evidence type="ECO:0000259" key="5">
    <source>
        <dbReference type="Pfam" id="PF05193"/>
    </source>
</evidence>
<feature type="compositionally biased region" description="Basic and acidic residues" evidence="3">
    <location>
        <begin position="33"/>
        <end position="53"/>
    </location>
</feature>
<dbReference type="Pfam" id="PF05193">
    <property type="entry name" value="Peptidase_M16_C"/>
    <property type="match status" value="2"/>
</dbReference>
<reference evidence="6 7" key="1">
    <citation type="submission" date="2019-06" db="EMBL/GenBank/DDBJ databases">
        <authorList>
            <person name="Li M."/>
        </authorList>
    </citation>
    <scope>NUCLEOTIDE SEQUENCE [LARGE SCALE GENOMIC DNA]</scope>
    <source>
        <strain evidence="6 7">BGMRC2036</strain>
    </source>
</reference>
<dbReference type="InterPro" id="IPR050361">
    <property type="entry name" value="MPP/UQCRC_Complex"/>
</dbReference>
<dbReference type="InterPro" id="IPR007863">
    <property type="entry name" value="Peptidase_M16_C"/>
</dbReference>
<dbReference type="Proteomes" id="UP000318801">
    <property type="component" value="Unassembled WGS sequence"/>
</dbReference>
<evidence type="ECO:0000259" key="4">
    <source>
        <dbReference type="Pfam" id="PF00675"/>
    </source>
</evidence>
<evidence type="ECO:0000313" key="7">
    <source>
        <dbReference type="Proteomes" id="UP000318801"/>
    </source>
</evidence>
<feature type="domain" description="Peptidase M16 C-terminal" evidence="5">
    <location>
        <begin position="283"/>
        <end position="458"/>
    </location>
</feature>
<dbReference type="EMBL" id="VHLG01000013">
    <property type="protein sequence ID" value="TPW28301.1"/>
    <property type="molecule type" value="Genomic_DNA"/>
</dbReference>
<feature type="domain" description="Peptidase M16 N-terminal" evidence="4">
    <location>
        <begin position="128"/>
        <end position="246"/>
    </location>
</feature>
<dbReference type="PANTHER" id="PTHR11851">
    <property type="entry name" value="METALLOPROTEASE"/>
    <property type="match status" value="1"/>
</dbReference>
<gene>
    <name evidence="6" type="ORF">FJU08_18160</name>
</gene>
<dbReference type="GO" id="GO:0008237">
    <property type="term" value="F:metallopeptidase activity"/>
    <property type="evidence" value="ECO:0007669"/>
    <property type="project" value="UniProtKB-KW"/>
</dbReference>
<comment type="caution">
    <text evidence="6">The sequence shown here is derived from an EMBL/GenBank/DDBJ whole genome shotgun (WGS) entry which is preliminary data.</text>
</comment>
<dbReference type="Gene3D" id="3.30.830.10">
    <property type="entry name" value="Metalloenzyme, LuxS/M16 peptidase-like"/>
    <property type="match status" value="4"/>
</dbReference>
<keyword evidence="2" id="KW-0378">Hydrolase</keyword>
<evidence type="ECO:0000256" key="2">
    <source>
        <dbReference type="ARBA" id="ARBA00023049"/>
    </source>
</evidence>
<proteinExistence type="inferred from homology"/>
<dbReference type="InterPro" id="IPR011765">
    <property type="entry name" value="Pept_M16_N"/>
</dbReference>
<dbReference type="InterPro" id="IPR011249">
    <property type="entry name" value="Metalloenz_LuxS/M16"/>
</dbReference>
<evidence type="ECO:0000256" key="3">
    <source>
        <dbReference type="SAM" id="MobiDB-lite"/>
    </source>
</evidence>
<dbReference type="SUPFAM" id="SSF63411">
    <property type="entry name" value="LuxS/MPP-like metallohydrolase"/>
    <property type="match status" value="4"/>
</dbReference>
<keyword evidence="7" id="KW-1185">Reference proteome</keyword>
<dbReference type="PANTHER" id="PTHR11851:SF49">
    <property type="entry name" value="MITOCHONDRIAL-PROCESSING PEPTIDASE SUBUNIT ALPHA"/>
    <property type="match status" value="1"/>
</dbReference>
<dbReference type="Pfam" id="PF00675">
    <property type="entry name" value="Peptidase_M16"/>
    <property type="match status" value="1"/>
</dbReference>
<name>A0A506U538_9HYPH</name>
<accession>A0A506U538</accession>
<feature type="compositionally biased region" description="Polar residues" evidence="3">
    <location>
        <begin position="12"/>
        <end position="21"/>
    </location>
</feature>
<feature type="domain" description="Peptidase M16 C-terminal" evidence="5">
    <location>
        <begin position="719"/>
        <end position="896"/>
    </location>
</feature>
<sequence>MPRPLCREGPFSTVSSATETKQFPLKSAGIRNQPEDAAYRHTPDDASEGEKMRPTKTRTALPTITLMTCLLVPPVTASAEMEAPASGWSQKQDGTAASGLAVSAKVLDALQLDIPAEKTVLDNGLTLVVNEDHAQPLIAVSIWYHVGSKNEPPGRSGFAHLFEHLMFNGSANFNDDFFKATRKIGATGLNGTTSTDRTNYYETVPKNALDSILWLESDRMGHLLDAIDQAKLEEQLAVVKNEMREHLNSPYGMAYEKAFTAGVPFGHPYYHSVLGSIEDLDAATLDDVKNWFRDYYGPSNAVIVLSGDITMEEARKAVEKYFGNIPGGKPIAAPTSWPVKMAEPIREVVEDNVSHPQLFQVLNGPPLVSQDLTYLKILAHILGGDSNSRLYKRLVVDEALATDVDTFVYDRELGSQFFITVTTKKDADRARVEEIVKEELALLTDFGPSEEELAYVRASELSDFARNLEDLSFKADLLNASTTFYGDPSGWKREVEDLKSARLSDIKQAAKDWLNAPAYTLWAMPFPDTAVTGEEADRSAIPKPEGMVMADFPDIETATLDNGMRLMVAHRDGAPIVDFSMLLKTGPDASWSETAEGTGVLAVSLLAHGTDRLTREEINTELGLLGADFAATIDDKGSRISLSAMQSGLKESLAIYSDIIMHPSFPEDEFAWVKALTMDGLEQSKDDPEVVVDRVLSEVMLGKDSPYGRLATEESLAAIDRAALEDFHSTWFRPNNATLVISGDTSLAEIRPLVEAAFKGWDAQAVPDVITPEEPVISAANVYLVDKPGAIQSVIEAAVTAPPLSEDDQEARMIFNKIMSGEFVSRVNMKLREEKGWSYGTHSGFGGPDGGRLFSINAPVQSDKTAEAMTKLAKILQGVVSDQPVTSDEVKQAKDQAILSLPDAWSSNQGITDYLVSEVRNGLPQGYYDSYAEKLVSIDEDAVNKAAQAMLGGKPLTWVVVGDRAKIEEDIKALGLGPVHVVDTDGNPVE</sequence>
<dbReference type="GO" id="GO:0046872">
    <property type="term" value="F:metal ion binding"/>
    <property type="evidence" value="ECO:0007669"/>
    <property type="project" value="InterPro"/>
</dbReference>
<keyword evidence="2" id="KW-0482">Metalloprotease</keyword>
<dbReference type="OrthoDB" id="9811314at2"/>
<dbReference type="AlphaFoldDB" id="A0A506U538"/>
<organism evidence="6 7">
    <name type="scientific">Martelella alba</name>
    <dbReference type="NCBI Taxonomy" id="2590451"/>
    <lineage>
        <taxon>Bacteria</taxon>
        <taxon>Pseudomonadati</taxon>
        <taxon>Pseudomonadota</taxon>
        <taxon>Alphaproteobacteria</taxon>
        <taxon>Hyphomicrobiales</taxon>
        <taxon>Aurantimonadaceae</taxon>
        <taxon>Martelella</taxon>
    </lineage>
</organism>
<evidence type="ECO:0000256" key="1">
    <source>
        <dbReference type="ARBA" id="ARBA00007261"/>
    </source>
</evidence>
<comment type="similarity">
    <text evidence="1">Belongs to the peptidase M16 family.</text>
</comment>